<dbReference type="GO" id="GO:0005634">
    <property type="term" value="C:nucleus"/>
    <property type="evidence" value="ECO:0007669"/>
    <property type="project" value="UniProtKB-SubCell"/>
</dbReference>
<dbReference type="Proteomes" id="UP000318571">
    <property type="component" value="Chromosome 2"/>
</dbReference>
<evidence type="ECO:0000313" key="11">
    <source>
        <dbReference type="Proteomes" id="UP000318571"/>
    </source>
</evidence>
<dbReference type="AlphaFoldDB" id="A0A553PB69"/>
<dbReference type="SUPFAM" id="SSF56112">
    <property type="entry name" value="Protein kinase-like (PK-like)"/>
    <property type="match status" value="1"/>
</dbReference>
<comment type="caution">
    <text evidence="10">The sequence shown here is derived from an EMBL/GenBank/DDBJ whole genome shotgun (WGS) entry which is preliminary data.</text>
</comment>
<dbReference type="PROSITE" id="PS00107">
    <property type="entry name" value="PROTEIN_KINASE_ATP"/>
    <property type="match status" value="1"/>
</dbReference>
<evidence type="ECO:0000256" key="8">
    <source>
        <dbReference type="PROSITE-ProRule" id="PRU10141"/>
    </source>
</evidence>
<keyword evidence="8" id="KW-0067">ATP-binding</keyword>
<feature type="domain" description="Protein kinase" evidence="9">
    <location>
        <begin position="4"/>
        <end position="314"/>
    </location>
</feature>
<dbReference type="PANTHER" id="PTHR14582">
    <property type="entry name" value="INNER KINETOCHORE SUBUNIT MAL2"/>
    <property type="match status" value="1"/>
</dbReference>
<comment type="subcellular location">
    <subcellularLocation>
        <location evidence="2">Chromosome</location>
        <location evidence="2">Centromere</location>
    </subcellularLocation>
    <subcellularLocation>
        <location evidence="1">Nucleus</location>
    </subcellularLocation>
</comment>
<dbReference type="GO" id="GO:0005524">
    <property type="term" value="F:ATP binding"/>
    <property type="evidence" value="ECO:0007669"/>
    <property type="project" value="UniProtKB-UniRule"/>
</dbReference>
<dbReference type="PANTHER" id="PTHR14582:SF1">
    <property type="entry name" value="CENTROMERE PROTEIN O"/>
    <property type="match status" value="1"/>
</dbReference>
<keyword evidence="11" id="KW-1185">Reference proteome</keyword>
<proteinExistence type="inferred from homology"/>
<dbReference type="Gene3D" id="3.30.200.20">
    <property type="entry name" value="Phosphorylase Kinase, domain 1"/>
    <property type="match status" value="1"/>
</dbReference>
<name>A0A553PB69_TIGCA</name>
<dbReference type="InterPro" id="IPR017441">
    <property type="entry name" value="Protein_kinase_ATP_BS"/>
</dbReference>
<evidence type="ECO:0000256" key="7">
    <source>
        <dbReference type="ARBA" id="ARBA00023328"/>
    </source>
</evidence>
<evidence type="ECO:0000259" key="9">
    <source>
        <dbReference type="PROSITE" id="PS50011"/>
    </source>
</evidence>
<reference evidence="10 11" key="1">
    <citation type="journal article" date="2018" name="Nat. Ecol. Evol.">
        <title>Genomic signatures of mitonuclear coevolution across populations of Tigriopus californicus.</title>
        <authorList>
            <person name="Barreto F.S."/>
            <person name="Watson E.T."/>
            <person name="Lima T.G."/>
            <person name="Willett C.S."/>
            <person name="Edmands S."/>
            <person name="Li W."/>
            <person name="Burton R.S."/>
        </authorList>
    </citation>
    <scope>NUCLEOTIDE SEQUENCE [LARGE SCALE GENOMIC DNA]</scope>
    <source>
        <strain evidence="10 11">San Diego</strain>
    </source>
</reference>
<feature type="binding site" evidence="8">
    <location>
        <position position="33"/>
    </location>
    <ligand>
        <name>ATP</name>
        <dbReference type="ChEBI" id="CHEBI:30616"/>
    </ligand>
</feature>
<dbReference type="Pfam" id="PF09496">
    <property type="entry name" value="CENP-O"/>
    <property type="match status" value="1"/>
</dbReference>
<protein>
    <recommendedName>
        <fullName evidence="4">Centromere protein O</fullName>
    </recommendedName>
</protein>
<keyword evidence="8" id="KW-0547">Nucleotide-binding</keyword>
<dbReference type="EMBL" id="VCGU01000005">
    <property type="protein sequence ID" value="TRY74926.1"/>
    <property type="molecule type" value="Genomic_DNA"/>
</dbReference>
<keyword evidence="7" id="KW-0137">Centromere</keyword>
<evidence type="ECO:0000256" key="5">
    <source>
        <dbReference type="ARBA" id="ARBA00022454"/>
    </source>
</evidence>
<evidence type="ECO:0000256" key="4">
    <source>
        <dbReference type="ARBA" id="ARBA00016395"/>
    </source>
</evidence>
<evidence type="ECO:0000313" key="10">
    <source>
        <dbReference type="EMBL" id="TRY74926.1"/>
    </source>
</evidence>
<dbReference type="Pfam" id="PF00069">
    <property type="entry name" value="Pkinase"/>
    <property type="match status" value="1"/>
</dbReference>
<evidence type="ECO:0000256" key="2">
    <source>
        <dbReference type="ARBA" id="ARBA00004584"/>
    </source>
</evidence>
<dbReference type="GO" id="GO:0031511">
    <property type="term" value="C:Mis6-Sim4 complex"/>
    <property type="evidence" value="ECO:0007669"/>
    <property type="project" value="TreeGrafter"/>
</dbReference>
<sequence length="402" mass="45525">MEDYTVLGRIGEGAHGVVMKARHKKSGSIVALKKVLLKRLEDGIPETALREIKALQDQNLDPKMSFPAPEKAYLDLLNDSQRALEVRPLREEIQTLVRQLKHLRDLGANLRQDLQHQTLHAPRHYYPQAFRSSKEQSIFQVLNSALDSAHHSGPVQWDLQYRPHPPPSAGFTPNPDQCLNLVDGAARMRLFAQITGLTAIQSPNNDWLVLQFSPSASGLIRGPYQVILKHDQALDVYSLIKTDLPLSSKTLNLEEWTREYLQNPAQSPRVAEFGRSISRLLTAYVSRMDQVERMKREISEDIVKIRPVKDYTVLSFYLKIEVSDETGMAELNETTDPSQKMTIKVKMTYDPASHRPQRDSVVIGGGRSSTDLSDEDLAILKEQCIVFYDKDLVDAVKEAFMN</sequence>
<organism evidence="10 11">
    <name type="scientific">Tigriopus californicus</name>
    <name type="common">Marine copepod</name>
    <dbReference type="NCBI Taxonomy" id="6832"/>
    <lineage>
        <taxon>Eukaryota</taxon>
        <taxon>Metazoa</taxon>
        <taxon>Ecdysozoa</taxon>
        <taxon>Arthropoda</taxon>
        <taxon>Crustacea</taxon>
        <taxon>Multicrustacea</taxon>
        <taxon>Hexanauplia</taxon>
        <taxon>Copepoda</taxon>
        <taxon>Harpacticoida</taxon>
        <taxon>Harpacticidae</taxon>
        <taxon>Tigriopus</taxon>
    </lineage>
</organism>
<dbReference type="InterPro" id="IPR018464">
    <property type="entry name" value="CENP-O"/>
</dbReference>
<accession>A0A553PB69</accession>
<evidence type="ECO:0000256" key="3">
    <source>
        <dbReference type="ARBA" id="ARBA00007321"/>
    </source>
</evidence>
<gene>
    <name evidence="10" type="ORF">TCAL_14614</name>
</gene>
<dbReference type="InterPro" id="IPR000719">
    <property type="entry name" value="Prot_kinase_dom"/>
</dbReference>
<evidence type="ECO:0000256" key="6">
    <source>
        <dbReference type="ARBA" id="ARBA00023242"/>
    </source>
</evidence>
<dbReference type="InterPro" id="IPR011009">
    <property type="entry name" value="Kinase-like_dom_sf"/>
</dbReference>
<evidence type="ECO:0000256" key="1">
    <source>
        <dbReference type="ARBA" id="ARBA00004123"/>
    </source>
</evidence>
<dbReference type="GO" id="GO:0004672">
    <property type="term" value="F:protein kinase activity"/>
    <property type="evidence" value="ECO:0007669"/>
    <property type="project" value="InterPro"/>
</dbReference>
<dbReference type="STRING" id="6832.A0A553PB69"/>
<dbReference type="PROSITE" id="PS50011">
    <property type="entry name" value="PROTEIN_KINASE_DOM"/>
    <property type="match status" value="1"/>
</dbReference>
<keyword evidence="5" id="KW-0158">Chromosome</keyword>
<keyword evidence="6" id="KW-0539">Nucleus</keyword>
<comment type="similarity">
    <text evidence="3">Belongs to the CENP-O/MCM21 family.</text>
</comment>